<gene>
    <name evidence="1" type="ORF">PHLGIDRAFT_234090</name>
</gene>
<proteinExistence type="predicted"/>
<name>A0A0C3RSX4_PHLG1</name>
<evidence type="ECO:0000313" key="2">
    <source>
        <dbReference type="Proteomes" id="UP000053257"/>
    </source>
</evidence>
<evidence type="ECO:0000313" key="1">
    <source>
        <dbReference type="EMBL" id="KIP03606.1"/>
    </source>
</evidence>
<keyword evidence="2" id="KW-1185">Reference proteome</keyword>
<reference evidence="1 2" key="1">
    <citation type="journal article" date="2014" name="PLoS Genet.">
        <title>Analysis of the Phlebiopsis gigantea genome, transcriptome and secretome provides insight into its pioneer colonization strategies of wood.</title>
        <authorList>
            <person name="Hori C."/>
            <person name="Ishida T."/>
            <person name="Igarashi K."/>
            <person name="Samejima M."/>
            <person name="Suzuki H."/>
            <person name="Master E."/>
            <person name="Ferreira P."/>
            <person name="Ruiz-Duenas F.J."/>
            <person name="Held B."/>
            <person name="Canessa P."/>
            <person name="Larrondo L.F."/>
            <person name="Schmoll M."/>
            <person name="Druzhinina I.S."/>
            <person name="Kubicek C.P."/>
            <person name="Gaskell J.A."/>
            <person name="Kersten P."/>
            <person name="St John F."/>
            <person name="Glasner J."/>
            <person name="Sabat G."/>
            <person name="Splinter BonDurant S."/>
            <person name="Syed K."/>
            <person name="Yadav J."/>
            <person name="Mgbeahuruike A.C."/>
            <person name="Kovalchuk A."/>
            <person name="Asiegbu F.O."/>
            <person name="Lackner G."/>
            <person name="Hoffmeister D."/>
            <person name="Rencoret J."/>
            <person name="Gutierrez A."/>
            <person name="Sun H."/>
            <person name="Lindquist E."/>
            <person name="Barry K."/>
            <person name="Riley R."/>
            <person name="Grigoriev I.V."/>
            <person name="Henrissat B."/>
            <person name="Kues U."/>
            <person name="Berka R.M."/>
            <person name="Martinez A.T."/>
            <person name="Covert S.F."/>
            <person name="Blanchette R.A."/>
            <person name="Cullen D."/>
        </authorList>
    </citation>
    <scope>NUCLEOTIDE SEQUENCE [LARGE SCALE GENOMIC DNA]</scope>
    <source>
        <strain evidence="1 2">11061_1 CR5-6</strain>
    </source>
</reference>
<accession>A0A0C3RSX4</accession>
<dbReference type="AlphaFoldDB" id="A0A0C3RSX4"/>
<dbReference type="EMBL" id="KN840608">
    <property type="protein sequence ID" value="KIP03606.1"/>
    <property type="molecule type" value="Genomic_DNA"/>
</dbReference>
<organism evidence="1 2">
    <name type="scientific">Phlebiopsis gigantea (strain 11061_1 CR5-6)</name>
    <name type="common">White-rot fungus</name>
    <name type="synonym">Peniophora gigantea</name>
    <dbReference type="NCBI Taxonomy" id="745531"/>
    <lineage>
        <taxon>Eukaryota</taxon>
        <taxon>Fungi</taxon>
        <taxon>Dikarya</taxon>
        <taxon>Basidiomycota</taxon>
        <taxon>Agaricomycotina</taxon>
        <taxon>Agaricomycetes</taxon>
        <taxon>Polyporales</taxon>
        <taxon>Phanerochaetaceae</taxon>
        <taxon>Phlebiopsis</taxon>
    </lineage>
</organism>
<sequence>MTTPTATRHQRHPEDSMWMYKSLALGGAQAPSSQTHLHVAAAGVPPRLLGLCFLSATYGRAGGFSSFHHLLCYLASACWCASSSAAALAFGA</sequence>
<protein>
    <submittedName>
        <fullName evidence="1">Uncharacterized protein</fullName>
    </submittedName>
</protein>
<dbReference type="Proteomes" id="UP000053257">
    <property type="component" value="Unassembled WGS sequence"/>
</dbReference>
<dbReference type="HOGENOM" id="CLU_2414046_0_0_1"/>